<dbReference type="InterPro" id="IPR051678">
    <property type="entry name" value="AGP_Transferase"/>
</dbReference>
<evidence type="ECO:0000313" key="2">
    <source>
        <dbReference type="EMBL" id="MBB6096334.1"/>
    </source>
</evidence>
<dbReference type="PANTHER" id="PTHR21310">
    <property type="entry name" value="AMINOGLYCOSIDE PHOSPHOTRANSFERASE-RELATED-RELATED"/>
    <property type="match status" value="1"/>
</dbReference>
<dbReference type="PANTHER" id="PTHR21310:SF57">
    <property type="entry name" value="BLR2944 PROTEIN"/>
    <property type="match status" value="1"/>
</dbReference>
<dbReference type="CDD" id="cd05154">
    <property type="entry name" value="ACAD10_11_N-like"/>
    <property type="match status" value="1"/>
</dbReference>
<gene>
    <name evidence="2" type="ORF">HNQ60_005256</name>
</gene>
<dbReference type="AlphaFoldDB" id="A0A841HUK8"/>
<dbReference type="Pfam" id="PF01636">
    <property type="entry name" value="APH"/>
    <property type="match status" value="1"/>
</dbReference>
<dbReference type="InterPro" id="IPR011009">
    <property type="entry name" value="Kinase-like_dom_sf"/>
</dbReference>
<keyword evidence="2" id="KW-0808">Transferase</keyword>
<dbReference type="GO" id="GO:0016301">
    <property type="term" value="F:kinase activity"/>
    <property type="evidence" value="ECO:0007669"/>
    <property type="project" value="UniProtKB-KW"/>
</dbReference>
<accession>A0A841HUK8</accession>
<dbReference type="EMBL" id="JACHHZ010000007">
    <property type="protein sequence ID" value="MBB6096334.1"/>
    <property type="molecule type" value="Genomic_DNA"/>
</dbReference>
<keyword evidence="2" id="KW-0418">Kinase</keyword>
<organism evidence="2 3">
    <name type="scientific">Povalibacter uvarum</name>
    <dbReference type="NCBI Taxonomy" id="732238"/>
    <lineage>
        <taxon>Bacteria</taxon>
        <taxon>Pseudomonadati</taxon>
        <taxon>Pseudomonadota</taxon>
        <taxon>Gammaproteobacteria</taxon>
        <taxon>Steroidobacterales</taxon>
        <taxon>Steroidobacteraceae</taxon>
        <taxon>Povalibacter</taxon>
    </lineage>
</organism>
<reference evidence="2 3" key="1">
    <citation type="submission" date="2020-08" db="EMBL/GenBank/DDBJ databases">
        <title>Genomic Encyclopedia of Type Strains, Phase IV (KMG-IV): sequencing the most valuable type-strain genomes for metagenomic binning, comparative biology and taxonomic classification.</title>
        <authorList>
            <person name="Goeker M."/>
        </authorList>
    </citation>
    <scope>NUCLEOTIDE SEQUENCE [LARGE SCALE GENOMIC DNA]</scope>
    <source>
        <strain evidence="2 3">DSM 26723</strain>
    </source>
</reference>
<dbReference type="InterPro" id="IPR002575">
    <property type="entry name" value="Aminoglycoside_PTrfase"/>
</dbReference>
<dbReference type="Proteomes" id="UP000588068">
    <property type="component" value="Unassembled WGS sequence"/>
</dbReference>
<dbReference type="SUPFAM" id="SSF56112">
    <property type="entry name" value="Protein kinase-like (PK-like)"/>
    <property type="match status" value="1"/>
</dbReference>
<evidence type="ECO:0000313" key="3">
    <source>
        <dbReference type="Proteomes" id="UP000588068"/>
    </source>
</evidence>
<proteinExistence type="predicted"/>
<protein>
    <submittedName>
        <fullName evidence="2">Aminoglycoside phosphotransferase (APT) family kinase protein</fullName>
    </submittedName>
</protein>
<dbReference type="Gene3D" id="3.90.1200.10">
    <property type="match status" value="1"/>
</dbReference>
<sequence>MTSNADSFQDALQAVVVARIPGVSAVHSLRHLSAGASMETWSFDAESTTGTIPLILRRRPPGNAQPEDFAGLGTEASVIQAAVAAGVKAPIVRYVLQPDDRLGGGFLMERIEGETIARKILRDPAFQAIHHVLLKQIAETAAHIHAVPLDRLPPLKMQSVAQTLDEWRQEYRSQGQSRPVFELTLRYLRDHEPKTPFTPRLVHGDYRMGNLIVGPEGLRAVLDWELCHIGDPMHDLAWLCLHPWRFGKIDSPAGGLGSREALYSAYENASGERLDRTRLRYWEIFGSLRWGLMCSGMVDWFRSGRDRSVERAMIARRASESELDLLRILEE</sequence>
<evidence type="ECO:0000259" key="1">
    <source>
        <dbReference type="Pfam" id="PF01636"/>
    </source>
</evidence>
<dbReference type="RefSeq" id="WP_184335719.1">
    <property type="nucleotide sequence ID" value="NZ_JACHHZ010000007.1"/>
</dbReference>
<comment type="caution">
    <text evidence="2">The sequence shown here is derived from an EMBL/GenBank/DDBJ whole genome shotgun (WGS) entry which is preliminary data.</text>
</comment>
<keyword evidence="3" id="KW-1185">Reference proteome</keyword>
<name>A0A841HUK8_9GAMM</name>
<dbReference type="InterPro" id="IPR041726">
    <property type="entry name" value="ACAD10_11_N"/>
</dbReference>
<feature type="domain" description="Aminoglycoside phosphotransferase" evidence="1">
    <location>
        <begin position="30"/>
        <end position="260"/>
    </location>
</feature>
<dbReference type="Gene3D" id="3.30.200.20">
    <property type="entry name" value="Phosphorylase Kinase, domain 1"/>
    <property type="match status" value="1"/>
</dbReference>